<dbReference type="Pfam" id="PF13744">
    <property type="entry name" value="HTH_37"/>
    <property type="match status" value="1"/>
</dbReference>
<proteinExistence type="predicted"/>
<dbReference type="OrthoDB" id="129377at2"/>
<protein>
    <recommendedName>
        <fullName evidence="1">HigA2-like helix-turn-helix domain-containing protein</fullName>
    </recommendedName>
</protein>
<dbReference type="SUPFAM" id="SSF47413">
    <property type="entry name" value="lambda repressor-like DNA-binding domains"/>
    <property type="match status" value="1"/>
</dbReference>
<keyword evidence="3" id="KW-1185">Reference proteome</keyword>
<evidence type="ECO:0000313" key="2">
    <source>
        <dbReference type="EMBL" id="CDH47240.1"/>
    </source>
</evidence>
<accession>A0A7U7J5G1</accession>
<dbReference type="Proteomes" id="UP000019184">
    <property type="component" value="Unassembled WGS sequence"/>
</dbReference>
<dbReference type="EMBL" id="CBTK010000295">
    <property type="protein sequence ID" value="CDH47240.1"/>
    <property type="molecule type" value="Genomic_DNA"/>
</dbReference>
<evidence type="ECO:0000259" key="1">
    <source>
        <dbReference type="Pfam" id="PF13744"/>
    </source>
</evidence>
<reference evidence="2 3" key="1">
    <citation type="journal article" date="2014" name="ISME J.">
        <title>Candidatus Competibacter-lineage genomes retrieved from metagenomes reveal functional metabolic diversity.</title>
        <authorList>
            <person name="McIlroy S.J."/>
            <person name="Albertsen M."/>
            <person name="Andresen E.K."/>
            <person name="Saunders A.M."/>
            <person name="Kristiansen R."/>
            <person name="Stokholm-Bjerregaard M."/>
            <person name="Nielsen K.L."/>
            <person name="Nielsen P.H."/>
        </authorList>
    </citation>
    <scope>NUCLEOTIDE SEQUENCE [LARGE SCALE GENOMIC DNA]</scope>
    <source>
        <strain evidence="2 3">Run_B_J11</strain>
    </source>
</reference>
<dbReference type="GO" id="GO:0003677">
    <property type="term" value="F:DNA binding"/>
    <property type="evidence" value="ECO:0007669"/>
    <property type="project" value="InterPro"/>
</dbReference>
<dbReference type="InterPro" id="IPR039554">
    <property type="entry name" value="HigA2-like_HTH"/>
</dbReference>
<dbReference type="Gene3D" id="1.10.260.40">
    <property type="entry name" value="lambda repressor-like DNA-binding domains"/>
    <property type="match status" value="1"/>
</dbReference>
<comment type="caution">
    <text evidence="2">The sequence shown here is derived from an EMBL/GenBank/DDBJ whole genome shotgun (WGS) entry which is preliminary data.</text>
</comment>
<dbReference type="InterPro" id="IPR010982">
    <property type="entry name" value="Lambda_DNA-bd_dom_sf"/>
</dbReference>
<name>A0A7U7J5G1_9GAMM</name>
<gene>
    <name evidence="2" type="ORF">BN874_770090</name>
</gene>
<dbReference type="AlphaFoldDB" id="A0A7U7J5G1"/>
<organism evidence="2 3">
    <name type="scientific">Candidatus Contendobacter odensis Run_B_J11</name>
    <dbReference type="NCBI Taxonomy" id="1400861"/>
    <lineage>
        <taxon>Bacteria</taxon>
        <taxon>Pseudomonadati</taxon>
        <taxon>Pseudomonadota</taxon>
        <taxon>Gammaproteobacteria</taxon>
        <taxon>Candidatus Competibacteraceae</taxon>
        <taxon>Candidatus Contendibacter</taxon>
    </lineage>
</organism>
<evidence type="ECO:0000313" key="3">
    <source>
        <dbReference type="Proteomes" id="UP000019184"/>
    </source>
</evidence>
<sequence length="110" mass="12500">MKDEPFELVRGSGNVFTDFGHPNAAVEQLKALLAARIIGVLDDHALTVRRAEDLTRIAAADFSRIRKTKLDRFTIDRLMTILSRLDQDVDVRVTVRSHHEGAERLHLLTR</sequence>
<feature type="domain" description="HigA2-like helix-turn-helix" evidence="1">
    <location>
        <begin position="15"/>
        <end position="93"/>
    </location>
</feature>
<dbReference type="RefSeq" id="WP_034435997.1">
    <property type="nucleotide sequence ID" value="NZ_CBTK010000295.1"/>
</dbReference>